<reference evidence="1" key="2">
    <citation type="journal article" date="2023" name="IMA Fungus">
        <title>Comparative genomic study of the Penicillium genus elucidates a diverse pangenome and 15 lateral gene transfer events.</title>
        <authorList>
            <person name="Petersen C."/>
            <person name="Sorensen T."/>
            <person name="Nielsen M.R."/>
            <person name="Sondergaard T.E."/>
            <person name="Sorensen J.L."/>
            <person name="Fitzpatrick D.A."/>
            <person name="Frisvad J.C."/>
            <person name="Nielsen K.L."/>
        </authorList>
    </citation>
    <scope>NUCLEOTIDE SEQUENCE</scope>
    <source>
        <strain evidence="1">IBT 20477</strain>
    </source>
</reference>
<protein>
    <submittedName>
        <fullName evidence="1">Uncharacterized protein</fullName>
    </submittedName>
</protein>
<evidence type="ECO:0000313" key="2">
    <source>
        <dbReference type="Proteomes" id="UP001150942"/>
    </source>
</evidence>
<dbReference type="EMBL" id="JAPQKQ010000005">
    <property type="protein sequence ID" value="KAJ5196593.1"/>
    <property type="molecule type" value="Genomic_DNA"/>
</dbReference>
<sequence>MRAPEHPKVSRSPSILCFHLNLPESELLREWAQEVHDLPCTTDVPWMPYQEVNSEGKRVLCRIENFANSHVGLDSFLRGQRATSLL</sequence>
<gene>
    <name evidence="1" type="ORF">N7449_007072</name>
</gene>
<accession>A0A9W9JGR9</accession>
<dbReference type="Proteomes" id="UP001150942">
    <property type="component" value="Unassembled WGS sequence"/>
</dbReference>
<keyword evidence="2" id="KW-1185">Reference proteome</keyword>
<reference evidence="1" key="1">
    <citation type="submission" date="2022-11" db="EMBL/GenBank/DDBJ databases">
        <authorList>
            <person name="Petersen C."/>
        </authorList>
    </citation>
    <scope>NUCLEOTIDE SEQUENCE</scope>
    <source>
        <strain evidence="1">IBT 20477</strain>
    </source>
</reference>
<comment type="caution">
    <text evidence="1">The sequence shown here is derived from an EMBL/GenBank/DDBJ whole genome shotgun (WGS) entry which is preliminary data.</text>
</comment>
<name>A0A9W9JGR9_9EURO</name>
<dbReference type="AlphaFoldDB" id="A0A9W9JGR9"/>
<evidence type="ECO:0000313" key="1">
    <source>
        <dbReference type="EMBL" id="KAJ5196593.1"/>
    </source>
</evidence>
<proteinExistence type="predicted"/>
<organism evidence="1 2">
    <name type="scientific">Penicillium cf. viridicatum</name>
    <dbReference type="NCBI Taxonomy" id="2972119"/>
    <lineage>
        <taxon>Eukaryota</taxon>
        <taxon>Fungi</taxon>
        <taxon>Dikarya</taxon>
        <taxon>Ascomycota</taxon>
        <taxon>Pezizomycotina</taxon>
        <taxon>Eurotiomycetes</taxon>
        <taxon>Eurotiomycetidae</taxon>
        <taxon>Eurotiales</taxon>
        <taxon>Aspergillaceae</taxon>
        <taxon>Penicillium</taxon>
    </lineage>
</organism>
<dbReference type="OrthoDB" id="445007at2759"/>